<reference evidence="13" key="1">
    <citation type="submission" date="2023-04" db="EMBL/GenBank/DDBJ databases">
        <title>Chromosome-level genome of Chaenocephalus aceratus.</title>
        <authorList>
            <person name="Park H."/>
        </authorList>
    </citation>
    <scope>NUCLEOTIDE SEQUENCE</scope>
    <source>
        <strain evidence="13">DE</strain>
        <tissue evidence="13">Muscle</tissue>
    </source>
</reference>
<keyword evidence="2 9" id="KW-0547">Nucleotide-binding</keyword>
<protein>
    <recommendedName>
        <fullName evidence="7">Centromere-associated protein E</fullName>
    </recommendedName>
    <alternativeName>
        <fullName evidence="8">Centromere protein E</fullName>
    </alternativeName>
</protein>
<dbReference type="SUPFAM" id="SSF52540">
    <property type="entry name" value="P-loop containing nucleoside triphosphate hydrolases"/>
    <property type="match status" value="1"/>
</dbReference>
<feature type="region of interest" description="Disordered" evidence="11">
    <location>
        <begin position="2355"/>
        <end position="2374"/>
    </location>
</feature>
<dbReference type="GO" id="GO:0008608">
    <property type="term" value="P:attachment of spindle microtubules to kinetochore"/>
    <property type="evidence" value="ECO:0007669"/>
    <property type="project" value="UniProtKB-ARBA"/>
</dbReference>
<dbReference type="GO" id="GO:0008017">
    <property type="term" value="F:microtubule binding"/>
    <property type="evidence" value="ECO:0007669"/>
    <property type="project" value="InterPro"/>
</dbReference>
<feature type="region of interest" description="Disordered" evidence="11">
    <location>
        <begin position="373"/>
        <end position="399"/>
    </location>
</feature>
<feature type="compositionally biased region" description="Polar residues" evidence="11">
    <location>
        <begin position="900"/>
        <end position="917"/>
    </location>
</feature>
<feature type="coiled-coil region" evidence="10">
    <location>
        <begin position="515"/>
        <end position="559"/>
    </location>
</feature>
<dbReference type="EMBL" id="JASDAP010000017">
    <property type="protein sequence ID" value="KAK1889447.1"/>
    <property type="molecule type" value="Genomic_DNA"/>
</dbReference>
<dbReference type="Gene3D" id="1.20.5.1000">
    <property type="entry name" value="arf6 gtpase in complex with a specific effector, jip4"/>
    <property type="match status" value="3"/>
</dbReference>
<dbReference type="GO" id="GO:0140694">
    <property type="term" value="P:membraneless organelle assembly"/>
    <property type="evidence" value="ECO:0007669"/>
    <property type="project" value="UniProtKB-ARBA"/>
</dbReference>
<dbReference type="InterPro" id="IPR036961">
    <property type="entry name" value="Kinesin_motor_dom_sf"/>
</dbReference>
<keyword evidence="6" id="KW-0963">Cytoplasm</keyword>
<feature type="region of interest" description="Disordered" evidence="11">
    <location>
        <begin position="1849"/>
        <end position="1874"/>
    </location>
</feature>
<dbReference type="InterPro" id="IPR027417">
    <property type="entry name" value="P-loop_NTPase"/>
</dbReference>
<evidence type="ECO:0000256" key="7">
    <source>
        <dbReference type="ARBA" id="ARBA00070169"/>
    </source>
</evidence>
<dbReference type="PROSITE" id="PS50067">
    <property type="entry name" value="KINESIN_MOTOR_2"/>
    <property type="match status" value="1"/>
</dbReference>
<accession>A0AAD9F582</accession>
<dbReference type="Pfam" id="PF00225">
    <property type="entry name" value="Kinesin"/>
    <property type="match status" value="1"/>
</dbReference>
<dbReference type="FunFam" id="3.40.850.10:FF:000026">
    <property type="entry name" value="Centromere-associated protein E"/>
    <property type="match status" value="1"/>
</dbReference>
<dbReference type="Proteomes" id="UP001228049">
    <property type="component" value="Unassembled WGS sequence"/>
</dbReference>
<evidence type="ECO:0000256" key="6">
    <source>
        <dbReference type="ARBA" id="ARBA00023212"/>
    </source>
</evidence>
<gene>
    <name evidence="13" type="ORF">KUDE01_014124</name>
</gene>
<evidence type="ECO:0000259" key="12">
    <source>
        <dbReference type="PROSITE" id="PS50067"/>
    </source>
</evidence>
<evidence type="ECO:0000313" key="14">
    <source>
        <dbReference type="Proteomes" id="UP001228049"/>
    </source>
</evidence>
<evidence type="ECO:0000256" key="8">
    <source>
        <dbReference type="ARBA" id="ARBA00081766"/>
    </source>
</evidence>
<dbReference type="InterPro" id="IPR027640">
    <property type="entry name" value="Kinesin-like_fam"/>
</dbReference>
<dbReference type="SMART" id="SM00129">
    <property type="entry name" value="KISc"/>
    <property type="match status" value="1"/>
</dbReference>
<keyword evidence="3 9" id="KW-0067">ATP-binding</keyword>
<evidence type="ECO:0000256" key="2">
    <source>
        <dbReference type="ARBA" id="ARBA00022741"/>
    </source>
</evidence>
<keyword evidence="5 9" id="KW-0505">Motor protein</keyword>
<keyword evidence="6" id="KW-0206">Cytoskeleton</keyword>
<evidence type="ECO:0000256" key="5">
    <source>
        <dbReference type="ARBA" id="ARBA00023175"/>
    </source>
</evidence>
<feature type="binding site" evidence="9">
    <location>
        <begin position="93"/>
        <end position="100"/>
    </location>
    <ligand>
        <name>ATP</name>
        <dbReference type="ChEBI" id="CHEBI:30616"/>
    </ligand>
</feature>
<dbReference type="PRINTS" id="PR00380">
    <property type="entry name" value="KINESINHEAVY"/>
</dbReference>
<dbReference type="Gene3D" id="3.40.850.10">
    <property type="entry name" value="Kinesin motor domain"/>
    <property type="match status" value="1"/>
</dbReference>
<evidence type="ECO:0000256" key="9">
    <source>
        <dbReference type="PROSITE-ProRule" id="PRU00283"/>
    </source>
</evidence>
<name>A0AAD9F582_DISEL</name>
<comment type="subcellular location">
    <subcellularLocation>
        <location evidence="1">Cytoplasm</location>
        <location evidence="1">Cytoskeleton</location>
    </subcellularLocation>
</comment>
<dbReference type="InterPro" id="IPR001752">
    <property type="entry name" value="Kinesin_motor_dom"/>
</dbReference>
<evidence type="ECO:0000256" key="4">
    <source>
        <dbReference type="ARBA" id="ARBA00023054"/>
    </source>
</evidence>
<dbReference type="PANTHER" id="PTHR47968">
    <property type="entry name" value="CENTROMERE PROTEIN E"/>
    <property type="match status" value="1"/>
</dbReference>
<comment type="similarity">
    <text evidence="9">Belongs to the TRAFAC class myosin-kinesin ATPase superfamily. Kinesin family.</text>
</comment>
<feature type="region of interest" description="Disordered" evidence="11">
    <location>
        <begin position="1629"/>
        <end position="1671"/>
    </location>
</feature>
<organism evidence="13 14">
    <name type="scientific">Dissostichus eleginoides</name>
    <name type="common">Patagonian toothfish</name>
    <name type="synonym">Dissostichus amissus</name>
    <dbReference type="NCBI Taxonomy" id="100907"/>
    <lineage>
        <taxon>Eukaryota</taxon>
        <taxon>Metazoa</taxon>
        <taxon>Chordata</taxon>
        <taxon>Craniata</taxon>
        <taxon>Vertebrata</taxon>
        <taxon>Euteleostomi</taxon>
        <taxon>Actinopterygii</taxon>
        <taxon>Neopterygii</taxon>
        <taxon>Teleostei</taxon>
        <taxon>Neoteleostei</taxon>
        <taxon>Acanthomorphata</taxon>
        <taxon>Eupercaria</taxon>
        <taxon>Perciformes</taxon>
        <taxon>Notothenioidei</taxon>
        <taxon>Nototheniidae</taxon>
        <taxon>Dissostichus</taxon>
    </lineage>
</organism>
<feature type="region of interest" description="Disordered" evidence="11">
    <location>
        <begin position="898"/>
        <end position="917"/>
    </location>
</feature>
<dbReference type="GO" id="GO:0000779">
    <property type="term" value="C:condensed chromosome, centromeric region"/>
    <property type="evidence" value="ECO:0007669"/>
    <property type="project" value="UniProtKB-ARBA"/>
</dbReference>
<keyword evidence="14" id="KW-1185">Reference proteome</keyword>
<evidence type="ECO:0000256" key="3">
    <source>
        <dbReference type="ARBA" id="ARBA00022840"/>
    </source>
</evidence>
<dbReference type="GO" id="GO:0005874">
    <property type="term" value="C:microtubule"/>
    <property type="evidence" value="ECO:0007669"/>
    <property type="project" value="TreeGrafter"/>
</dbReference>
<proteinExistence type="inferred from homology"/>
<dbReference type="CDD" id="cd01374">
    <property type="entry name" value="KISc_CENP_E"/>
    <property type="match status" value="1"/>
</dbReference>
<dbReference type="PANTHER" id="PTHR47968:SF75">
    <property type="entry name" value="CENTROMERE-ASSOCIATED PROTEIN E"/>
    <property type="match status" value="1"/>
</dbReference>
<evidence type="ECO:0000313" key="13">
    <source>
        <dbReference type="EMBL" id="KAK1889447.1"/>
    </source>
</evidence>
<feature type="coiled-coil region" evidence="10">
    <location>
        <begin position="614"/>
        <end position="676"/>
    </location>
</feature>
<dbReference type="GO" id="GO:0003777">
    <property type="term" value="F:microtubule motor activity"/>
    <property type="evidence" value="ECO:0007669"/>
    <property type="project" value="InterPro"/>
</dbReference>
<sequence>MAAESAVKVCVRVRPLIPREDSAASENAEPVHYFWKADAKSIYQIDDGNSSKSFSFDRVFTAEETTNQLYQAIAKPLVVSSVQGYNGTIFAYGQTSSGKTFTMMGSDRFPGVIPLAVEDVFQTIKSCPKKEFLLRVSYMEIYNETVSDLLVDSWKRKPLEVRETIHKTIYVADLREELVTSPAQALAWIRKGEKNRHYGKTKMNERSSRSHVIFRMILEHRERSDPASGENADGAIVVSHLNLVDLAGFERASQTGAEGTRFKEGCNINRSLSTLGQVIKKLTDEGQKGFTNYRDSKLTRILQNSLGGNAKTVIICTITPVTLEETLSTLQFASTAKKMKNDPHVIEVSDEGALLKRYRNEIEDLKRRLQEVSSVTQTTAKEKKSLSQRLQEKDQLQTEQEDRIRNLTKLLVTSSNLVPVHKVPKRRETWGGKMQGLARTSRCDSFTGNRDLSCLSELCESDKDFDAHWEIPDEPSDEMDMSQASVTVESFADSPKDFVSPAHMHKLSERVSILMMQLEMEAQQKKDALDKLQSTEQRAAQLELDLQMEAEQKVKALEQVEILGGRLADIGSQNEDQSNTQMKKEFAETIHLCESLSTEKDMLLAERDYLKQELGMFIEQIEILEKEKAALSQELEEKREGDEFKALEDECRKDHENELQNEMANLKKTVEASELQCLDLQSGKDLVQEVEKLQRSLGDAEGLSRDTKKEWAVLRSEHMAVEEMNLILSANHEKMEAEVRSLRCELATEKTRFRKMQSDLQKELNVVFDENTKLTSLLDGKVPQRSRGALKAQLEELASFQTLPEKVDSLMKQLDELSEELQSVCAEKETLLSEQSAAAQSSAEEMEKLLSAVTSLTAERDQLQGDLQENVDMMIENQEELRTALEKNRQRKETIKQLENEQTSQQEAPPNETSAQTEELQTLMIENQEELRVSQEKVGVLQDEISTLKSQKAELESRASDAEITLQLQELHNQIQTLSEELESVRAERDALLSERTPDTHSEETLQCRVTSLNEERDQLQEILEGLRQEKQQLRDQLEDRMEMVAQAQCEFNQPEILTSELHVEEVTNLQKEIKQLQDTLQTVSEQKSLLEVHLQRNMEKVTETESLLHSLEQQLEEHNQRNIDLETLSLEQQAQLQQQVEETLRSLHSLQEELQEQKQHSSEHLKLCEQKESELDQQIKDLTEQLESVCAERDAPFVKETSGQSSTEEMEKLQCRVTSLSEDRDQLQSRVTSLSEDRDQLQCRVTSLSEERDQLQEILEGLRQEKQQLRDQLEDRMEMVAQAQCEFNQPEILTSELHVEEVTNLQKEIKQLQDTLQTVSEQKSLLEVHLQRNMEKVTETESLLHSLEQQLEEHNQRNIDLETLSLEQQAQLQQQVEETLRSLHSLQEELQEQKQHSSEHLKLCEQKESELDQQIKDLTEQLESVCAERDAPFVKETSGQSSTEEMEKLQCRVTSLSEDRDQLQSRVTSLSEDRDQLQVTLEGLRQEKQQLRDQLEDRMEMMQCDLQQQLSSEPQSLKEEQEAQQLLQIQQLEEHLEKTKEEGSQLKFDLKENIELMMENQEELRVSQEKVRVLQDEISALKSQKAELESRASDGSDAEITPQLQELHNQIQTLSEELESLRAERDALLSEKETSGQSSTEEMEKLQSRVTSRSEDRDQLQETLEGLRQEKQQLRDQLEDRMETMHTEIATLNMSLQIVTEQKRKLEDDLQQNMTMKKTLTEKLESIEAERDALLSEKESSGQSSTEEMEKLQCRVTSLSEDRDQLQSRWTSLSEDRDQLQSRVTSLSEDREQLQSRVTSLSEDRDQLQSRVTSLSEDRDQLQETLEGLRQEKQQLRDQLEDRMEMVSATKEKLSEQEQLNSQLREQAERREQETQLQQRLLSDAITTMSVPREQLSSLDQSSSRVKETMTSQLQESTDQLQESFGKFQHFIDACSTYNTTGPVTVGCSQLSLTKAAMKTYSCVCQLQQQTAQCLSNTMEHLKLQAQSYMKVFKELVRKDLAVFEERRALDELLCRAKAQSSVKDKDFHSLWDNQLTELLDKRQLYLQKMSSILGKLWACIASYPSELSTDNIDRECFKEKLQSVFSKPMNFILLDSILSTKLVYLSELVHRRKMTLKGIVDEQDCLLGGLKLLEAQAEAQLTEERSKITCLLLLLLKQTEDKVKALNEQLQEAQVKAGHRVSSHKQATQLLQTELQDSLAQVEEREHAIQTLRSKLRESERKAPPSAVELEKLRSELFKMEVELTSASDKHKQEIQMMNTVLQEKEHSLRKLKETLRKSQQQGEESCKLTNPRGLVIKSSVQLEKTKLEEEVKQLRLKITELESLVSSQQAEISKWKSRAFKLKGRVQTEVVQTEVDKPSSPSTPTKRDYPMASDCSNFFGSPKKFKVTPRKVLDSPRKLLDSPKVSALDSPKRGFFDVGGNSELLSRSRPKQFFDNSCLGTTPGKLH</sequence>
<feature type="domain" description="Kinesin motor" evidence="12">
    <location>
        <begin position="6"/>
        <end position="339"/>
    </location>
</feature>
<dbReference type="GO" id="GO:0007018">
    <property type="term" value="P:microtubule-based movement"/>
    <property type="evidence" value="ECO:0007669"/>
    <property type="project" value="InterPro"/>
</dbReference>
<evidence type="ECO:0000256" key="11">
    <source>
        <dbReference type="SAM" id="MobiDB-lite"/>
    </source>
</evidence>
<evidence type="ECO:0000256" key="10">
    <source>
        <dbReference type="SAM" id="Coils"/>
    </source>
</evidence>
<feature type="compositionally biased region" description="Basic and acidic residues" evidence="11">
    <location>
        <begin position="380"/>
        <end position="399"/>
    </location>
</feature>
<dbReference type="GO" id="GO:0005524">
    <property type="term" value="F:ATP binding"/>
    <property type="evidence" value="ECO:0007669"/>
    <property type="project" value="UniProtKB-UniRule"/>
</dbReference>
<comment type="caution">
    <text evidence="13">The sequence shown here is derived from an EMBL/GenBank/DDBJ whole genome shotgun (WGS) entry which is preliminary data.</text>
</comment>
<feature type="coiled-coil region" evidence="10">
    <location>
        <begin position="2204"/>
        <end position="2334"/>
    </location>
</feature>
<dbReference type="GO" id="GO:0007051">
    <property type="term" value="P:spindle organization"/>
    <property type="evidence" value="ECO:0007669"/>
    <property type="project" value="UniProtKB-ARBA"/>
</dbReference>
<dbReference type="Gene3D" id="1.20.5.400">
    <property type="match status" value="1"/>
</dbReference>
<dbReference type="GO" id="GO:0043515">
    <property type="term" value="F:kinetochore binding"/>
    <property type="evidence" value="ECO:0007669"/>
    <property type="project" value="UniProtKB-ARBA"/>
</dbReference>
<dbReference type="GO" id="GO:0000278">
    <property type="term" value="P:mitotic cell cycle"/>
    <property type="evidence" value="ECO:0007669"/>
    <property type="project" value="TreeGrafter"/>
</dbReference>
<dbReference type="GO" id="GO:0030071">
    <property type="term" value="P:regulation of mitotic metaphase/anaphase transition"/>
    <property type="evidence" value="ECO:0007669"/>
    <property type="project" value="UniProtKB-ARBA"/>
</dbReference>
<keyword evidence="4 10" id="KW-0175">Coiled coil</keyword>
<feature type="compositionally biased region" description="Basic and acidic residues" evidence="11">
    <location>
        <begin position="1643"/>
        <end position="1671"/>
    </location>
</feature>
<dbReference type="GO" id="GO:0000280">
    <property type="term" value="P:nuclear division"/>
    <property type="evidence" value="ECO:0007669"/>
    <property type="project" value="UniProtKB-ARBA"/>
</dbReference>
<feature type="region of interest" description="Disordered" evidence="11">
    <location>
        <begin position="1735"/>
        <end position="1822"/>
    </location>
</feature>
<evidence type="ECO:0000256" key="1">
    <source>
        <dbReference type="ARBA" id="ARBA00004245"/>
    </source>
</evidence>